<feature type="region of interest" description="Disordered" evidence="1">
    <location>
        <begin position="511"/>
        <end position="537"/>
    </location>
</feature>
<proteinExistence type="predicted"/>
<dbReference type="EMBL" id="JAEPWM010000001">
    <property type="protein sequence ID" value="MBK6005240.1"/>
    <property type="molecule type" value="Genomic_DNA"/>
</dbReference>
<reference evidence="3" key="2">
    <citation type="submission" date="2021-01" db="EMBL/GenBank/DDBJ databases">
        <authorList>
            <person name="Kang M."/>
        </authorList>
    </citation>
    <scope>NUCLEOTIDE SEQUENCE</scope>
    <source>
        <strain evidence="3">KACC 17527</strain>
    </source>
</reference>
<protein>
    <recommendedName>
        <fullName evidence="5">Carboxypeptidase regulatory-like domain-containing protein</fullName>
    </recommendedName>
</protein>
<evidence type="ECO:0008006" key="5">
    <source>
        <dbReference type="Google" id="ProtNLM"/>
    </source>
</evidence>
<accession>A0A934WL47</accession>
<keyword evidence="2" id="KW-0732">Signal</keyword>
<dbReference type="PROSITE" id="PS51257">
    <property type="entry name" value="PROKAR_LIPOPROTEIN"/>
    <property type="match status" value="1"/>
</dbReference>
<dbReference type="AlphaFoldDB" id="A0A934WL47"/>
<keyword evidence="4" id="KW-1185">Reference proteome</keyword>
<dbReference type="RefSeq" id="WP_201166588.1">
    <property type="nucleotide sequence ID" value="NZ_JAEPWM010000001.1"/>
</dbReference>
<evidence type="ECO:0000256" key="2">
    <source>
        <dbReference type="SAM" id="SignalP"/>
    </source>
</evidence>
<evidence type="ECO:0000256" key="1">
    <source>
        <dbReference type="SAM" id="MobiDB-lite"/>
    </source>
</evidence>
<dbReference type="Proteomes" id="UP000630528">
    <property type="component" value="Unassembled WGS sequence"/>
</dbReference>
<reference evidence="3" key="1">
    <citation type="journal article" date="2012" name="J. Microbiol. Biotechnol.">
        <title>Ramlibacter ginsenosidimutans sp. nov., with ginsenoside-converting activity.</title>
        <authorList>
            <person name="Wang L."/>
            <person name="An D.S."/>
            <person name="Kim S.G."/>
            <person name="Jin F.X."/>
            <person name="Kim S.C."/>
            <person name="Lee S.T."/>
            <person name="Im W.T."/>
        </authorList>
    </citation>
    <scope>NUCLEOTIDE SEQUENCE</scope>
    <source>
        <strain evidence="3">KACC 17527</strain>
    </source>
</reference>
<feature type="compositionally biased region" description="Basic and acidic residues" evidence="1">
    <location>
        <begin position="513"/>
        <end position="523"/>
    </location>
</feature>
<comment type="caution">
    <text evidence="3">The sequence shown here is derived from an EMBL/GenBank/DDBJ whole genome shotgun (WGS) entry which is preliminary data.</text>
</comment>
<feature type="chain" id="PRO_5037649120" description="Carboxypeptidase regulatory-like domain-containing protein" evidence="2">
    <location>
        <begin position="20"/>
        <end position="574"/>
    </location>
</feature>
<gene>
    <name evidence="3" type="ORF">JJB11_03975</name>
</gene>
<sequence length="574" mass="57895">MTLKVARTVVAIGASVLLASCGGGGGSSSPDPSLQVAGTAAIGTALASASVEVKCATGSGTATTSGTGAYTVNIAHGSLPCVVQVTGSGDTASIVLHSAVQAGSTDSATAVTTAKANVTPLTELVIAQFAATLPANYFANFSGSSAGTLTQDKLSAAATAIVAALKSAGVDLGAIDPLRGDLVAASGGTAGNAYDKALDALAQKVTVDALPLLVTQVASAAASNSSTGLSDAMAAVDGGGLPGCPYVLSGNYRAIDYHGRMTLRPINFAAKTFGAGDGVNQMALVQDGTNPCAFTATLALNGQTGEWVVAFGPGGVGIYRSRYVAPTVTPGATGIIFPVQAHSYSEVAGTWDSLQSGYYPGDGVQTYRGQLTFASDRTASSCDYDPAAGWACKPESSGMTVAERTDGGFDVLSGNGPAPVANVYAYQAPTGALAMFGTTNSSGSTDATVEQSSFVLTKLKPWTLPQVGSASKYSETLIMYTSPTGTRSTDPVTSNEITNIAVDATANTVQRQRQSDGRIDTQDLNKPIPGLRTREPGTNFSAAYQMNVTGTGLTLTTNVETSVGRWLAYSVGRP</sequence>
<name>A0A934WL47_9BURK</name>
<evidence type="ECO:0000313" key="4">
    <source>
        <dbReference type="Proteomes" id="UP000630528"/>
    </source>
</evidence>
<evidence type="ECO:0000313" key="3">
    <source>
        <dbReference type="EMBL" id="MBK6005240.1"/>
    </source>
</evidence>
<feature type="signal peptide" evidence="2">
    <location>
        <begin position="1"/>
        <end position="19"/>
    </location>
</feature>
<organism evidence="3 4">
    <name type="scientific">Ramlibacter ginsenosidimutans</name>
    <dbReference type="NCBI Taxonomy" id="502333"/>
    <lineage>
        <taxon>Bacteria</taxon>
        <taxon>Pseudomonadati</taxon>
        <taxon>Pseudomonadota</taxon>
        <taxon>Betaproteobacteria</taxon>
        <taxon>Burkholderiales</taxon>
        <taxon>Comamonadaceae</taxon>
        <taxon>Ramlibacter</taxon>
    </lineage>
</organism>